<proteinExistence type="predicted"/>
<feature type="compositionally biased region" description="Basic and acidic residues" evidence="6">
    <location>
        <begin position="868"/>
        <end position="882"/>
    </location>
</feature>
<keyword evidence="5" id="KW-0175">Coiled coil</keyword>
<dbReference type="AlphaFoldDB" id="A0AAN6GPL9"/>
<organism evidence="9 10">
    <name type="scientific">Tilletia horrida</name>
    <dbReference type="NCBI Taxonomy" id="155126"/>
    <lineage>
        <taxon>Eukaryota</taxon>
        <taxon>Fungi</taxon>
        <taxon>Dikarya</taxon>
        <taxon>Basidiomycota</taxon>
        <taxon>Ustilaginomycotina</taxon>
        <taxon>Exobasidiomycetes</taxon>
        <taxon>Tilletiales</taxon>
        <taxon>Tilletiaceae</taxon>
        <taxon>Tilletia</taxon>
    </lineage>
</organism>
<dbReference type="Gene3D" id="2.60.120.260">
    <property type="entry name" value="Galactose-binding domain-like"/>
    <property type="match status" value="1"/>
</dbReference>
<feature type="domain" description="SUN" evidence="8">
    <location>
        <begin position="719"/>
        <end position="974"/>
    </location>
</feature>
<comment type="caution">
    <text evidence="9">The sequence shown here is derived from an EMBL/GenBank/DDBJ whole genome shotgun (WGS) entry which is preliminary data.</text>
</comment>
<feature type="region of interest" description="Disordered" evidence="6">
    <location>
        <begin position="541"/>
        <end position="560"/>
    </location>
</feature>
<name>A0AAN6GPL9_9BASI</name>
<feature type="compositionally biased region" description="Polar residues" evidence="6">
    <location>
        <begin position="57"/>
        <end position="79"/>
    </location>
</feature>
<dbReference type="GO" id="GO:0034993">
    <property type="term" value="C:meiotic nuclear membrane microtubule tethering complex"/>
    <property type="evidence" value="ECO:0007669"/>
    <property type="project" value="TreeGrafter"/>
</dbReference>
<dbReference type="InterPro" id="IPR012919">
    <property type="entry name" value="SUN_dom"/>
</dbReference>
<feature type="compositionally biased region" description="Basic residues" evidence="6">
    <location>
        <begin position="183"/>
        <end position="197"/>
    </location>
</feature>
<feature type="region of interest" description="Disordered" evidence="6">
    <location>
        <begin position="117"/>
        <end position="143"/>
    </location>
</feature>
<evidence type="ECO:0000256" key="4">
    <source>
        <dbReference type="ARBA" id="ARBA00023136"/>
    </source>
</evidence>
<keyword evidence="4 7" id="KW-0472">Membrane</keyword>
<feature type="region of interest" description="Disordered" evidence="6">
    <location>
        <begin position="867"/>
        <end position="899"/>
    </location>
</feature>
<gene>
    <name evidence="9" type="ORF">OC846_004771</name>
</gene>
<dbReference type="PROSITE" id="PS51469">
    <property type="entry name" value="SUN"/>
    <property type="match status" value="1"/>
</dbReference>
<dbReference type="PANTHER" id="PTHR12911:SF8">
    <property type="entry name" value="KLAROID PROTEIN-RELATED"/>
    <property type="match status" value="1"/>
</dbReference>
<evidence type="ECO:0000256" key="2">
    <source>
        <dbReference type="ARBA" id="ARBA00022692"/>
    </source>
</evidence>
<evidence type="ECO:0000313" key="10">
    <source>
        <dbReference type="Proteomes" id="UP001176517"/>
    </source>
</evidence>
<reference evidence="9" key="1">
    <citation type="journal article" date="2023" name="PhytoFront">
        <title>Draft Genome Resources of Seven Strains of Tilletia horrida, Causal Agent of Kernel Smut of Rice.</title>
        <authorList>
            <person name="Khanal S."/>
            <person name="Antony Babu S."/>
            <person name="Zhou X.G."/>
        </authorList>
    </citation>
    <scope>NUCLEOTIDE SEQUENCE</scope>
    <source>
        <strain evidence="9">TX6</strain>
    </source>
</reference>
<evidence type="ECO:0000259" key="8">
    <source>
        <dbReference type="PROSITE" id="PS51469"/>
    </source>
</evidence>
<dbReference type="Proteomes" id="UP001176517">
    <property type="component" value="Unassembled WGS sequence"/>
</dbReference>
<evidence type="ECO:0000313" key="9">
    <source>
        <dbReference type="EMBL" id="KAK0547631.1"/>
    </source>
</evidence>
<evidence type="ECO:0000256" key="6">
    <source>
        <dbReference type="SAM" id="MobiDB-lite"/>
    </source>
</evidence>
<feature type="coiled-coil region" evidence="5">
    <location>
        <begin position="592"/>
        <end position="637"/>
    </location>
</feature>
<keyword evidence="3 7" id="KW-1133">Transmembrane helix</keyword>
<evidence type="ECO:0000256" key="1">
    <source>
        <dbReference type="ARBA" id="ARBA00004370"/>
    </source>
</evidence>
<evidence type="ECO:0000256" key="5">
    <source>
        <dbReference type="SAM" id="Coils"/>
    </source>
</evidence>
<evidence type="ECO:0000256" key="3">
    <source>
        <dbReference type="ARBA" id="ARBA00022989"/>
    </source>
</evidence>
<feature type="coiled-coil region" evidence="5">
    <location>
        <begin position="383"/>
        <end position="476"/>
    </location>
</feature>
<dbReference type="EMBL" id="JAPDMZ010000156">
    <property type="protein sequence ID" value="KAK0547631.1"/>
    <property type="molecule type" value="Genomic_DNA"/>
</dbReference>
<keyword evidence="10" id="KW-1185">Reference proteome</keyword>
<evidence type="ECO:0000256" key="7">
    <source>
        <dbReference type="SAM" id="Phobius"/>
    </source>
</evidence>
<feature type="compositionally biased region" description="Polar residues" evidence="6">
    <location>
        <begin position="130"/>
        <end position="142"/>
    </location>
</feature>
<comment type="subcellular location">
    <subcellularLocation>
        <location evidence="1">Membrane</location>
    </subcellularLocation>
</comment>
<dbReference type="InterPro" id="IPR045119">
    <property type="entry name" value="SUN1-5"/>
</dbReference>
<dbReference type="PANTHER" id="PTHR12911">
    <property type="entry name" value="SAD1/UNC-84-LIKE PROTEIN-RELATED"/>
    <property type="match status" value="1"/>
</dbReference>
<keyword evidence="2 7" id="KW-0812">Transmembrane</keyword>
<feature type="region of interest" description="Disordered" evidence="6">
    <location>
        <begin position="662"/>
        <end position="685"/>
    </location>
</feature>
<sequence length="984" mass="109863">MNTRSTPTREIERRARMLASEELASGSPRMRTRSPALSTSSSPRSTTASSSRANLPRRSQAQSNVSYHQNTTREGNSSEFLPAGARAISSFYLSQAEASQQDGRDGGIRQLQHRMLQEEEDRSPSRTARVGQQSRHSQQPQIDLSMMTGASDEDEVDVFAAESAYANRLNEHAAHVSQLLNGRPRRSTTLTKRRGKQRQQDDAPTDGTEAIRQVGPSNTDHEDEMSDPQGPKRKHGYRSTPEPSGLNAARQSAQERLFEDLIDEDAARRTQNEPAMPHKSLYPRLPRFARATRLFSSFEFRWDGAVAGLIGALIVVFAFYALFGHRSGLQGTDLSPFSSSATKLTSRVTQVEHQIARLGKVQSQQSKALESLGGRVGSLEVSKRETDALVKKWKEELERSQNHHDSELLKYKKEVEDSLLDERHLLKEEIQKAQLHKSNAELQRLGDRIEQVERELRETRGELVAMEERAAAANDKATKALDTILQDPTQWLAKYLPDLVPVRWHRAVTRNKRGEKQESAELRVDEQFWTDLRTHFEQDLLPRSQKKEPHPEAAGFSKSGEDRVKAIAKQALEGRLESLMADGVLLKRSAFLVLLEKEVRALSARVEEKLQSTDDKLEEERRTRQEAIRSLKQAHDETTSYMLDAASNGHLRVKEGSRWSLGWNSKGAGQESESHQTTGSIGDEPAPDVDAVIRLIDEALALYSQDKLGRPDYALYSAGAQVIPEFTSPSLGRDSGKIGSSAKGSLFSFWPSQKSTVASGKERAAFKLAKNRGRPPTTALHPDTSPGMCWAFPGSRGTLGVKLAKPSVRVSHVTVEHAPFALLRESSTSDGNQTPSGLRSAPKRLQIWGRVVGDDVEQARIRAFSARRSTDESRARFRRDEGADLESDDEMHPPPSTDRKAWIRLGTFEYQIGDGAHRPQQSLRGHPHIQTFAVDPNVWTANINVDAVQVAIASNHGDKMHTCLYRVRVHGEDNESERDFGVYN</sequence>
<feature type="region of interest" description="Disordered" evidence="6">
    <location>
        <begin position="176"/>
        <end position="252"/>
    </location>
</feature>
<feature type="compositionally biased region" description="Low complexity" evidence="6">
    <location>
        <begin position="33"/>
        <end position="53"/>
    </location>
</feature>
<accession>A0AAN6GPL9</accession>
<dbReference type="GO" id="GO:0043495">
    <property type="term" value="F:protein-membrane adaptor activity"/>
    <property type="evidence" value="ECO:0007669"/>
    <property type="project" value="TreeGrafter"/>
</dbReference>
<feature type="region of interest" description="Disordered" evidence="6">
    <location>
        <begin position="18"/>
        <end position="79"/>
    </location>
</feature>
<feature type="compositionally biased region" description="Basic and acidic residues" evidence="6">
    <location>
        <begin position="541"/>
        <end position="551"/>
    </location>
</feature>
<feature type="transmembrane region" description="Helical" evidence="7">
    <location>
        <begin position="300"/>
        <end position="323"/>
    </location>
</feature>
<dbReference type="Pfam" id="PF07738">
    <property type="entry name" value="Sad1_UNC"/>
    <property type="match status" value="2"/>
</dbReference>
<protein>
    <recommendedName>
        <fullName evidence="8">SUN domain-containing protein</fullName>
    </recommendedName>
</protein>